<feature type="compositionally biased region" description="Polar residues" evidence="1">
    <location>
        <begin position="1404"/>
        <end position="1418"/>
    </location>
</feature>
<feature type="region of interest" description="Disordered" evidence="1">
    <location>
        <begin position="808"/>
        <end position="836"/>
    </location>
</feature>
<feature type="compositionally biased region" description="Low complexity" evidence="1">
    <location>
        <begin position="1223"/>
        <end position="1234"/>
    </location>
</feature>
<evidence type="ECO:0000313" key="2">
    <source>
        <dbReference type="EMBL" id="KAK8846426.1"/>
    </source>
</evidence>
<feature type="compositionally biased region" description="Basic residues" evidence="1">
    <location>
        <begin position="733"/>
        <end position="760"/>
    </location>
</feature>
<feature type="compositionally biased region" description="Polar residues" evidence="1">
    <location>
        <begin position="983"/>
        <end position="1005"/>
    </location>
</feature>
<evidence type="ECO:0000256" key="1">
    <source>
        <dbReference type="SAM" id="MobiDB-lite"/>
    </source>
</evidence>
<accession>A0ABR2HG61</accession>
<feature type="compositionally biased region" description="Basic and acidic residues" evidence="1">
    <location>
        <begin position="1550"/>
        <end position="1567"/>
    </location>
</feature>
<name>A0ABR2HG61_9EUKA</name>
<feature type="compositionally biased region" description="Polar residues" evidence="1">
    <location>
        <begin position="390"/>
        <end position="413"/>
    </location>
</feature>
<sequence>MISELKIERKEDIQQEQHSEEENDQEDQQYQLDDIQDNEEKTYQLLSINKSGPQEYQFSDKLHQQQEIMKKNIKSRKKNIKRPLKPKHPKIIKLDVSVQARNSMYSSNSKPTQPLINESSQVSGDGSHFRLFYPVKDQLNIKHAIGNVLITEFLLNESNDKLKSEQIEKDQKKHETEEETNNHLEQDKKKCKFTIGNVLTKEFIIEKDSIVDQKRNQKEKELNVDDKKTQESVDASLTKDQEKIQNKNKIESFNKSEKNIFSDFYTDSYNLGESTNSIAFEIEEKCQISNNDLARVQLPEADMIKCKHKISELQLEELEEESDKVSKSVGKSGHASLFVHPPKDQKQPDSKLVLKSTQEEEETTSRKERNLDQGKQSDAVQMQVHKPKEQPQSLARQCKNTVEEFSTSKSGMSETEESEKAIRTEKFFLVFPQELTTSIGSEQPVKCESTKTPEKASLSLLDLEGFSESTTNAEAHNIVKLTGTKTKDAATPINASEKPAGMLAKQPIKIESPKLAISSTNAEKPNNTSQLNIDKTKSSEKEKPNPASNNVINTNTSTKNSNVEQPARMIAKQPIKAESPKLAYNSANIENPTQTNSVCKVTNDKTKSAEKEKPNASSNDAISADKPTQKFNITQPAAMLTRQHNSTQAFSISQLNSNKTKDAESLKISINTKEPPQAKTIKQSANTIARQLESLKSSKESLPSILVNPQKERAKSETRTYKCTIKEEDLNPHKKQKQNSVKKSKPKFSVHAPKGKKPVHKSTYDPSIFYTPMNSSECLLSDLEDESEKAVKTEKFFLSFRQELVTSTESEKDETQKASLRISAHPRDDYSRQDTKQSKSKLISECLLLDLEGSEILNCHDSNLVEPEKNIINNAPKLLLVHKPEGVPHPTARQYNYKVAEKSETSKTAKQGSLSLLELECSEKLDQSNNSKQITRTYLKQPEKTESNKTLSHTINTGKPTQTNNSKQLTSTTSKQLEKTETAKTTNNAIKAGNTTQAGNIKPSTNTISKQLEKTETAKTTNNAIKAGNTTQTGNIKSSTNTISKQLEKTETAKTTNNAINAQKLSQTSNSKQVISTISKQPERVEISNKTINAGNQAQTSNIKQLTSTISKQPEKAEPNKATINTNKLNQTGNIKQSTNTIPKQQEKAEPTKKMSNTINAEKPSQTSNAKQLMNTASKQPGKTEPTKILNKTTNINKLNQTNNSKQSTNTTSKQPGKEETTKASNNTSNVSNTAQRVNNSESTIIKTKYSEKEESHKSPKESTNQKQKILIAFSNIKQSINTKTTNTEKAEINKTSNNSKDSKKFNPTSNIKQSTRTISKQPEKAEFTKATNNTNNTSKPIQTQNIKQSTNINTKNCEKNKSTKSTASFLVHAQKEPGKPETIKSTIEENLRHESKGTKQENSHNTNNETKSKTSVQDSKEKKSAFKSGTKSNLSKHAFKEKNTKNDSIIRITVTLKDIGLEGLDSLTPNRAVEIRRRYKEKEKEAKEKEEEENRKSRQGIQKSVQEEKKTNSFEESSRNIKARPATSASEFRKNTKQTNLHESNQFNRTEKDSEHQSERTPIKYYDDIRERLPPILNCNHVPSYLK</sequence>
<gene>
    <name evidence="2" type="ORF">M9Y10_020446</name>
</gene>
<feature type="region of interest" description="Disordered" evidence="1">
    <location>
        <begin position="487"/>
        <end position="565"/>
    </location>
</feature>
<feature type="region of interest" description="Disordered" evidence="1">
    <location>
        <begin position="694"/>
        <end position="763"/>
    </location>
</feature>
<feature type="compositionally biased region" description="Polar residues" evidence="1">
    <location>
        <begin position="1235"/>
        <end position="1246"/>
    </location>
</feature>
<feature type="compositionally biased region" description="Low complexity" evidence="1">
    <location>
        <begin position="1200"/>
        <end position="1215"/>
    </location>
</feature>
<dbReference type="Proteomes" id="UP001470230">
    <property type="component" value="Unassembled WGS sequence"/>
</dbReference>
<feature type="compositionally biased region" description="Basic and acidic residues" evidence="1">
    <location>
        <begin position="1"/>
        <end position="20"/>
    </location>
</feature>
<comment type="caution">
    <text evidence="2">The sequence shown here is derived from an EMBL/GenBank/DDBJ whole genome shotgun (WGS) entry which is preliminary data.</text>
</comment>
<feature type="compositionally biased region" description="Basic and acidic residues" evidence="1">
    <location>
        <begin position="825"/>
        <end position="836"/>
    </location>
</feature>
<feature type="compositionally biased region" description="Polar residues" evidence="1">
    <location>
        <begin position="587"/>
        <end position="600"/>
    </location>
</feature>
<reference evidence="2 3" key="1">
    <citation type="submission" date="2024-04" db="EMBL/GenBank/DDBJ databases">
        <title>Tritrichomonas musculus Genome.</title>
        <authorList>
            <person name="Alves-Ferreira E."/>
            <person name="Grigg M."/>
            <person name="Lorenzi H."/>
            <person name="Galac M."/>
        </authorList>
    </citation>
    <scope>NUCLEOTIDE SEQUENCE [LARGE SCALE GENOMIC DNA]</scope>
    <source>
        <strain evidence="2 3">EAF2021</strain>
    </source>
</reference>
<feature type="compositionally biased region" description="Polar residues" evidence="1">
    <location>
        <begin position="517"/>
        <end position="533"/>
    </location>
</feature>
<feature type="region of interest" description="Disordered" evidence="1">
    <location>
        <begin position="1391"/>
        <end position="1440"/>
    </location>
</feature>
<feature type="region of interest" description="Disordered" evidence="1">
    <location>
        <begin position="1"/>
        <end position="40"/>
    </location>
</feature>
<protein>
    <submittedName>
        <fullName evidence="2">Uncharacterized protein</fullName>
    </submittedName>
</protein>
<feature type="region of interest" description="Disordered" evidence="1">
    <location>
        <begin position="587"/>
        <end position="629"/>
    </location>
</feature>
<feature type="region of interest" description="Disordered" evidence="1">
    <location>
        <begin position="926"/>
        <end position="1005"/>
    </location>
</feature>
<feature type="compositionally biased region" description="Basic and acidic residues" evidence="1">
    <location>
        <begin position="1506"/>
        <end position="1520"/>
    </location>
</feature>
<feature type="compositionally biased region" description="Polar residues" evidence="1">
    <location>
        <begin position="1538"/>
        <end position="1549"/>
    </location>
</feature>
<feature type="compositionally biased region" description="Polar residues" evidence="1">
    <location>
        <begin position="1154"/>
        <end position="1181"/>
    </location>
</feature>
<feature type="region of interest" description="Disordered" evidence="1">
    <location>
        <begin position="1481"/>
        <end position="1567"/>
    </location>
</feature>
<dbReference type="EMBL" id="JAPFFF010000029">
    <property type="protein sequence ID" value="KAK8846426.1"/>
    <property type="molecule type" value="Genomic_DNA"/>
</dbReference>
<feature type="compositionally biased region" description="Polar residues" evidence="1">
    <location>
        <begin position="948"/>
        <end position="975"/>
    </location>
</feature>
<feature type="compositionally biased region" description="Basic and acidic residues" evidence="1">
    <location>
        <begin position="1481"/>
        <end position="1497"/>
    </location>
</feature>
<evidence type="ECO:0000313" key="3">
    <source>
        <dbReference type="Proteomes" id="UP001470230"/>
    </source>
</evidence>
<feature type="compositionally biased region" description="Polar residues" evidence="1">
    <location>
        <begin position="1190"/>
        <end position="1199"/>
    </location>
</feature>
<feature type="compositionally biased region" description="Polar residues" evidence="1">
    <location>
        <begin position="1308"/>
        <end position="1321"/>
    </location>
</feature>
<feature type="compositionally biased region" description="Polar residues" evidence="1">
    <location>
        <begin position="546"/>
        <end position="564"/>
    </location>
</feature>
<feature type="compositionally biased region" description="Basic and acidic residues" evidence="1">
    <location>
        <begin position="363"/>
        <end position="372"/>
    </location>
</feature>
<feature type="compositionally biased region" description="Basic and acidic residues" evidence="1">
    <location>
        <begin position="710"/>
        <end position="732"/>
    </location>
</feature>
<feature type="compositionally biased region" description="Polar residues" evidence="1">
    <location>
        <begin position="1339"/>
        <end position="1356"/>
    </location>
</feature>
<feature type="region of interest" description="Disordered" evidence="1">
    <location>
        <begin position="165"/>
        <end position="185"/>
    </location>
</feature>
<organism evidence="2 3">
    <name type="scientific">Tritrichomonas musculus</name>
    <dbReference type="NCBI Taxonomy" id="1915356"/>
    <lineage>
        <taxon>Eukaryota</taxon>
        <taxon>Metamonada</taxon>
        <taxon>Parabasalia</taxon>
        <taxon>Tritrichomonadida</taxon>
        <taxon>Tritrichomonadidae</taxon>
        <taxon>Tritrichomonas</taxon>
    </lineage>
</organism>
<feature type="compositionally biased region" description="Polar residues" evidence="1">
    <location>
        <begin position="927"/>
        <end position="938"/>
    </location>
</feature>
<proteinExistence type="predicted"/>
<feature type="compositionally biased region" description="Basic and acidic residues" evidence="1">
    <location>
        <begin position="1391"/>
        <end position="1403"/>
    </location>
</feature>
<feature type="region of interest" description="Disordered" evidence="1">
    <location>
        <begin position="1283"/>
        <end position="1363"/>
    </location>
</feature>
<feature type="compositionally biased region" description="Basic and acidic residues" evidence="1">
    <location>
        <begin position="534"/>
        <end position="544"/>
    </location>
</feature>
<feature type="compositionally biased region" description="Basic and acidic residues" evidence="1">
    <location>
        <begin position="1249"/>
        <end position="1261"/>
    </location>
</feature>
<keyword evidence="3" id="KW-1185">Reference proteome</keyword>
<feature type="region of interest" description="Disordered" evidence="1">
    <location>
        <begin position="324"/>
        <end position="419"/>
    </location>
</feature>
<feature type="region of interest" description="Disordered" evidence="1">
    <location>
        <begin position="1110"/>
        <end position="1267"/>
    </location>
</feature>
<feature type="compositionally biased region" description="Basic and acidic residues" evidence="1">
    <location>
        <begin position="602"/>
        <end position="614"/>
    </location>
</feature>
<feature type="compositionally biased region" description="Polar residues" evidence="1">
    <location>
        <begin position="1122"/>
        <end position="1144"/>
    </location>
</feature>